<keyword evidence="3" id="KW-1185">Reference proteome</keyword>
<name>A0A9Q1KZV6_9CARY</name>
<sequence length="353" mass="38581">MLNRSRGHHSGGLRGRNNSVGLESSTQKRGTKFKSLEVDFLVVDVPTAYNCKSERDRAINRRELQLFTTKTKTKNKTNTNKTKGAKKRQGAGATRWAPTILMLLSLRSTGLSFHGVDGLVPGNLALIQRGDKLHLLRVATLRGGPLALVHVVKVGLEVIVILKLFGQGQHDLTEVPEGVGAALLVALLLNLDRINRSLLQTHRRPDPPVVFRSAVGTARQAPPAVGTLQQPSPLEEDLGHGYFFFGHLGGIRSSRSYQIPGFNYVLDKTELGGRVCLDELRAAEQVGRGRRLPGSRLLQLWKGRRAVAWPGFVPLMTGSPIGEGPIARLSLPPLAMARRPRPHPTVPQSFASY</sequence>
<dbReference type="Proteomes" id="UP001153076">
    <property type="component" value="Unassembled WGS sequence"/>
</dbReference>
<comment type="caution">
    <text evidence="2">The sequence shown here is derived from an EMBL/GenBank/DDBJ whole genome shotgun (WGS) entry which is preliminary data.</text>
</comment>
<evidence type="ECO:0000256" key="1">
    <source>
        <dbReference type="SAM" id="MobiDB-lite"/>
    </source>
</evidence>
<feature type="region of interest" description="Disordered" evidence="1">
    <location>
        <begin position="1"/>
        <end position="28"/>
    </location>
</feature>
<organism evidence="2 3">
    <name type="scientific">Carnegiea gigantea</name>
    <dbReference type="NCBI Taxonomy" id="171969"/>
    <lineage>
        <taxon>Eukaryota</taxon>
        <taxon>Viridiplantae</taxon>
        <taxon>Streptophyta</taxon>
        <taxon>Embryophyta</taxon>
        <taxon>Tracheophyta</taxon>
        <taxon>Spermatophyta</taxon>
        <taxon>Magnoliopsida</taxon>
        <taxon>eudicotyledons</taxon>
        <taxon>Gunneridae</taxon>
        <taxon>Pentapetalae</taxon>
        <taxon>Caryophyllales</taxon>
        <taxon>Cactineae</taxon>
        <taxon>Cactaceae</taxon>
        <taxon>Cactoideae</taxon>
        <taxon>Echinocereeae</taxon>
        <taxon>Carnegiea</taxon>
    </lineage>
</organism>
<accession>A0A9Q1KZV6</accession>
<gene>
    <name evidence="2" type="ORF">Cgig2_004909</name>
</gene>
<protein>
    <submittedName>
        <fullName evidence="2">Uncharacterized protein</fullName>
    </submittedName>
</protein>
<dbReference type="OrthoDB" id="2919534at2759"/>
<evidence type="ECO:0000313" key="3">
    <source>
        <dbReference type="Proteomes" id="UP001153076"/>
    </source>
</evidence>
<feature type="compositionally biased region" description="Basic residues" evidence="1">
    <location>
        <begin position="1"/>
        <end position="11"/>
    </location>
</feature>
<reference evidence="2" key="1">
    <citation type="submission" date="2022-04" db="EMBL/GenBank/DDBJ databases">
        <title>Carnegiea gigantea Genome sequencing and assembly v2.</title>
        <authorList>
            <person name="Copetti D."/>
            <person name="Sanderson M.J."/>
            <person name="Burquez A."/>
            <person name="Wojciechowski M.F."/>
        </authorList>
    </citation>
    <scope>NUCLEOTIDE SEQUENCE</scope>
    <source>
        <strain evidence="2">SGP5-SGP5p</strain>
        <tissue evidence="2">Aerial part</tissue>
    </source>
</reference>
<feature type="compositionally biased region" description="Polar residues" evidence="1">
    <location>
        <begin position="17"/>
        <end position="28"/>
    </location>
</feature>
<dbReference type="AlphaFoldDB" id="A0A9Q1KZV6"/>
<dbReference type="EMBL" id="JAKOGI010000003">
    <property type="protein sequence ID" value="KAJ8452573.1"/>
    <property type="molecule type" value="Genomic_DNA"/>
</dbReference>
<proteinExistence type="predicted"/>
<evidence type="ECO:0000313" key="2">
    <source>
        <dbReference type="EMBL" id="KAJ8452573.1"/>
    </source>
</evidence>